<dbReference type="InterPro" id="IPR017438">
    <property type="entry name" value="ATP-NAD_kinase_N"/>
</dbReference>
<name>A0A418NDP4_9SPHN</name>
<dbReference type="Proteomes" id="UP000285092">
    <property type="component" value="Unassembled WGS sequence"/>
</dbReference>
<dbReference type="RefSeq" id="WP_119514844.1">
    <property type="nucleotide sequence ID" value="NZ_QXFK01000019.1"/>
</dbReference>
<keyword evidence="2" id="KW-0808">Transferase</keyword>
<proteinExistence type="predicted"/>
<dbReference type="AlphaFoldDB" id="A0A418NDP4"/>
<dbReference type="Gene3D" id="3.40.50.10330">
    <property type="entry name" value="Probable inorganic polyphosphate/atp-NAD kinase, domain 1"/>
    <property type="match status" value="1"/>
</dbReference>
<evidence type="ECO:0000313" key="3">
    <source>
        <dbReference type="Proteomes" id="UP000285092"/>
    </source>
</evidence>
<gene>
    <name evidence="2" type="ORF">D2V04_16835</name>
</gene>
<protein>
    <submittedName>
        <fullName evidence="2">Diacylglycerol kinase</fullName>
    </submittedName>
</protein>
<dbReference type="InterPro" id="IPR016064">
    <property type="entry name" value="NAD/diacylglycerol_kinase_sf"/>
</dbReference>
<evidence type="ECO:0000259" key="1">
    <source>
        <dbReference type="PROSITE" id="PS50146"/>
    </source>
</evidence>
<evidence type="ECO:0000313" key="2">
    <source>
        <dbReference type="EMBL" id="RIV75921.1"/>
    </source>
</evidence>
<sequence>MKEARPIWLIANPASGSNSPAAVEALETCCGDNGFALERRIAFPEEPLPDAAALDAAGVDILAVYAGDGTVNAAVTGLYGWSGAILVLPGGTMNLLAKRLHGESPTEEIVARAGAGAARRVRPMVARTARGDALAGLLAGPGTAWYAVREALRDVDIAAAAGSAGEAFAETTGGSMLRCVDPGLGQNDGYPLIEITPGQWGLQIDAYHAENTGEFLQQGWALLRRQFREGPHDRLGLIDRLRVADRDGEPIGLLIDGEHAQGQAQEEFTVAACEVDLLATENGC</sequence>
<keyword evidence="2" id="KW-0418">Kinase</keyword>
<reference evidence="2 3" key="1">
    <citation type="submission" date="2018-08" db="EMBL/GenBank/DDBJ databases">
        <title>Altererythrobacter sp.Ery1 and Ery12, the genome sequencing of novel strains in genus Alterythrobacter.</title>
        <authorList>
            <person name="Cheng H."/>
            <person name="Wu Y.-H."/>
            <person name="Fang C."/>
            <person name="Xu X.-W."/>
        </authorList>
    </citation>
    <scope>NUCLEOTIDE SEQUENCE [LARGE SCALE GENOMIC DNA]</scope>
    <source>
        <strain evidence="2 3">Ery1</strain>
    </source>
</reference>
<dbReference type="Pfam" id="PF00781">
    <property type="entry name" value="DAGK_cat"/>
    <property type="match status" value="1"/>
</dbReference>
<dbReference type="GO" id="GO:0016301">
    <property type="term" value="F:kinase activity"/>
    <property type="evidence" value="ECO:0007669"/>
    <property type="project" value="UniProtKB-KW"/>
</dbReference>
<accession>A0A418NDP4</accession>
<keyword evidence="3" id="KW-1185">Reference proteome</keyword>
<dbReference type="PROSITE" id="PS50146">
    <property type="entry name" value="DAGK"/>
    <property type="match status" value="1"/>
</dbReference>
<dbReference type="SUPFAM" id="SSF111331">
    <property type="entry name" value="NAD kinase/diacylglycerol kinase-like"/>
    <property type="match status" value="1"/>
</dbReference>
<dbReference type="OrthoDB" id="7199213at2"/>
<comment type="caution">
    <text evidence="2">The sequence shown here is derived from an EMBL/GenBank/DDBJ whole genome shotgun (WGS) entry which is preliminary data.</text>
</comment>
<organism evidence="2 3">
    <name type="scientific">Pelagerythrobacter aerophilus</name>
    <dbReference type="NCBI Taxonomy" id="2306995"/>
    <lineage>
        <taxon>Bacteria</taxon>
        <taxon>Pseudomonadati</taxon>
        <taxon>Pseudomonadota</taxon>
        <taxon>Alphaproteobacteria</taxon>
        <taxon>Sphingomonadales</taxon>
        <taxon>Erythrobacteraceae</taxon>
        <taxon>Pelagerythrobacter</taxon>
    </lineage>
</organism>
<dbReference type="EMBL" id="QXFK01000019">
    <property type="protein sequence ID" value="RIV75921.1"/>
    <property type="molecule type" value="Genomic_DNA"/>
</dbReference>
<feature type="domain" description="DAGKc" evidence="1">
    <location>
        <begin position="2"/>
        <end position="131"/>
    </location>
</feature>
<dbReference type="InterPro" id="IPR001206">
    <property type="entry name" value="Diacylglycerol_kinase_cat_dom"/>
</dbReference>